<feature type="chain" id="PRO_5004273220" description="Porin" evidence="1">
    <location>
        <begin position="24"/>
        <end position="257"/>
    </location>
</feature>
<dbReference type="Proteomes" id="UP000000430">
    <property type="component" value="Chromosome"/>
</dbReference>
<dbReference type="STRING" id="202950.GCA_001485005_01711"/>
<evidence type="ECO:0000313" key="3">
    <source>
        <dbReference type="Proteomes" id="UP000000430"/>
    </source>
</evidence>
<dbReference type="OrthoDB" id="6225858at2"/>
<dbReference type="BioCyc" id="ASP62977:ACIAD_RS15820-MONOMER"/>
<evidence type="ECO:0000256" key="1">
    <source>
        <dbReference type="SAM" id="SignalP"/>
    </source>
</evidence>
<name>Q6F720_ACIAD</name>
<gene>
    <name evidence="2" type="ordered locus">ACIAD3499</name>
</gene>
<proteinExistence type="predicted"/>
<keyword evidence="1" id="KW-0732">Signal</keyword>
<evidence type="ECO:0008006" key="4">
    <source>
        <dbReference type="Google" id="ProtNLM"/>
    </source>
</evidence>
<dbReference type="SUPFAM" id="SSF56935">
    <property type="entry name" value="Porins"/>
    <property type="match status" value="1"/>
</dbReference>
<dbReference type="Pfam" id="PF16956">
    <property type="entry name" value="Porin_7"/>
    <property type="match status" value="2"/>
</dbReference>
<dbReference type="HOGENOM" id="CLU_084979_0_0_6"/>
<dbReference type="eggNOG" id="ENOG5033H4C">
    <property type="taxonomic scope" value="Bacteria"/>
</dbReference>
<feature type="signal peptide" evidence="1">
    <location>
        <begin position="1"/>
        <end position="23"/>
    </location>
</feature>
<evidence type="ECO:0000313" key="2">
    <source>
        <dbReference type="EMBL" id="CAG70145.1"/>
    </source>
</evidence>
<dbReference type="EMBL" id="CR543861">
    <property type="protein sequence ID" value="CAG70145.1"/>
    <property type="molecule type" value="Genomic_DNA"/>
</dbReference>
<dbReference type="GeneID" id="45235678"/>
<dbReference type="KEGG" id="aci:ACIAD3499"/>
<dbReference type="RefSeq" id="WP_004923376.1">
    <property type="nucleotide sequence ID" value="NC_005966.1"/>
</dbReference>
<sequence>MKKLTLVTALLSSLAFVGTAAHAYQTEVNGNYNYLDPDNGDGVSVFGASGTYYFNPVQTRNSPLAEAAFLDRASSVTLGGLYGDNDGTKQSSLGLSGEYYVPNSDFYLGAGVARDETKVKNFSDTKTTRYNAEVGYLPAPGLLVALGLQGYDTKDGGDDVDPTLRAKYVTQVGQHDVNLEARGVFGNNDNKQYYVAGDYYIDKTLSVGADYQKDKATNLDQWGITAKKFFNQQVSVDGRLGFGDDYNTYSVGASYRF</sequence>
<dbReference type="AlphaFoldDB" id="Q6F720"/>
<dbReference type="InterPro" id="IPR031593">
    <property type="entry name" value="Porin_7"/>
</dbReference>
<reference evidence="2 3" key="1">
    <citation type="journal article" date="2004" name="Nucleic Acids Res.">
        <title>Unique features revealed by the genome sequence of Acinetobacter sp. ADP1, a versatile and naturally transformation competent bacterium.</title>
        <authorList>
            <person name="Barbe V."/>
            <person name="Vallenet D."/>
            <person name="Fonknechten N."/>
            <person name="Kreimeyer A."/>
            <person name="Oztas S."/>
            <person name="Labarre L."/>
            <person name="Cruveiller S."/>
            <person name="Robert C."/>
            <person name="Duprat S."/>
            <person name="Wincker P."/>
            <person name="Ornston L.N."/>
            <person name="Weissenbach J."/>
            <person name="Marliere P."/>
            <person name="Cohen G.N."/>
            <person name="Medigue C."/>
        </authorList>
    </citation>
    <scope>NUCLEOTIDE SEQUENCE [LARGE SCALE GENOMIC DNA]</scope>
    <source>
        <strain evidence="3">ATCC 33305 / BD413 / ADP1</strain>
    </source>
</reference>
<protein>
    <recommendedName>
        <fullName evidence="4">Porin</fullName>
    </recommendedName>
</protein>
<organism evidence="2 3">
    <name type="scientific">Acinetobacter baylyi (strain ATCC 33305 / BD413 / ADP1)</name>
    <dbReference type="NCBI Taxonomy" id="62977"/>
    <lineage>
        <taxon>Bacteria</taxon>
        <taxon>Pseudomonadati</taxon>
        <taxon>Pseudomonadota</taxon>
        <taxon>Gammaproteobacteria</taxon>
        <taxon>Moraxellales</taxon>
        <taxon>Moraxellaceae</taxon>
        <taxon>Acinetobacter</taxon>
    </lineage>
</organism>
<accession>Q6F720</accession>